<sequence>MTLSKNISVHLLPCKIEATKDARVEDYFVTQPYVASVDNLPSYMKQDSDVKLKEAYFRGRRLIGRPVLLSQDYEGALLVKEEGSLTKEATFDSFTVFEHDYPPNPKENPFLLAQDWLAISNVVSGFIELDLRYLKLHAHTPIDE</sequence>
<accession>A0ACC2S5V3</accession>
<dbReference type="EMBL" id="QTSX02005768">
    <property type="protein sequence ID" value="KAJ9057768.1"/>
    <property type="molecule type" value="Genomic_DNA"/>
</dbReference>
<name>A0ACC2S5V3_9FUNG</name>
<keyword evidence="2" id="KW-1185">Reference proteome</keyword>
<comment type="caution">
    <text evidence="1">The sequence shown here is derived from an EMBL/GenBank/DDBJ whole genome shotgun (WGS) entry which is preliminary data.</text>
</comment>
<evidence type="ECO:0000313" key="1">
    <source>
        <dbReference type="EMBL" id="KAJ9057768.1"/>
    </source>
</evidence>
<organism evidence="1 2">
    <name type="scientific">Entomophthora muscae</name>
    <dbReference type="NCBI Taxonomy" id="34485"/>
    <lineage>
        <taxon>Eukaryota</taxon>
        <taxon>Fungi</taxon>
        <taxon>Fungi incertae sedis</taxon>
        <taxon>Zoopagomycota</taxon>
        <taxon>Entomophthoromycotina</taxon>
        <taxon>Entomophthoromycetes</taxon>
        <taxon>Entomophthorales</taxon>
        <taxon>Entomophthoraceae</taxon>
        <taxon>Entomophthora</taxon>
    </lineage>
</organism>
<evidence type="ECO:0000313" key="2">
    <source>
        <dbReference type="Proteomes" id="UP001165960"/>
    </source>
</evidence>
<proteinExistence type="predicted"/>
<gene>
    <name evidence="1" type="ORF">DSO57_1019551</name>
</gene>
<reference evidence="1" key="1">
    <citation type="submission" date="2022-04" db="EMBL/GenBank/DDBJ databases">
        <title>Genome of the entomopathogenic fungus Entomophthora muscae.</title>
        <authorList>
            <person name="Elya C."/>
            <person name="Lovett B.R."/>
            <person name="Lee E."/>
            <person name="Macias A.M."/>
            <person name="Hajek A.E."/>
            <person name="De Bivort B.L."/>
            <person name="Kasson M.T."/>
            <person name="De Fine Licht H.H."/>
            <person name="Stajich J.E."/>
        </authorList>
    </citation>
    <scope>NUCLEOTIDE SEQUENCE</scope>
    <source>
        <strain evidence="1">Berkeley</strain>
    </source>
</reference>
<dbReference type="Proteomes" id="UP001165960">
    <property type="component" value="Unassembled WGS sequence"/>
</dbReference>
<protein>
    <submittedName>
        <fullName evidence="1">Uncharacterized protein</fullName>
    </submittedName>
</protein>